<dbReference type="OrthoDB" id="9845840at2"/>
<dbReference type="Proteomes" id="UP000009286">
    <property type="component" value="Chromosome"/>
</dbReference>
<sequence>MIKKLTIWIVMVALGSACGAFVLTLGLQLGLYDALPPDAQMDQFKTFYMGGTMWAWLAGTAIGAFSLMSGPRFYAVLASLPLSLPLLYSIVTLMRLM</sequence>
<evidence type="ECO:0000313" key="3">
    <source>
        <dbReference type="Proteomes" id="UP000009286"/>
    </source>
</evidence>
<gene>
    <name evidence="2" type="ordered locus">MICA_353</name>
</gene>
<evidence type="ECO:0000256" key="1">
    <source>
        <dbReference type="SAM" id="Phobius"/>
    </source>
</evidence>
<dbReference type="PROSITE" id="PS51257">
    <property type="entry name" value="PROKAR_LIPOPROTEIN"/>
    <property type="match status" value="1"/>
</dbReference>
<name>G2KR46_MICAA</name>
<keyword evidence="3" id="KW-1185">Reference proteome</keyword>
<dbReference type="HOGENOM" id="CLU_2343530_0_0_5"/>
<dbReference type="EMBL" id="CP002382">
    <property type="protein sequence ID" value="AEP08698.1"/>
    <property type="molecule type" value="Genomic_DNA"/>
</dbReference>
<keyword evidence="1" id="KW-0472">Membrane</keyword>
<dbReference type="RefSeq" id="WP_014101921.1">
    <property type="nucleotide sequence ID" value="NC_016026.1"/>
</dbReference>
<proteinExistence type="predicted"/>
<feature type="transmembrane region" description="Helical" evidence="1">
    <location>
        <begin position="74"/>
        <end position="94"/>
    </location>
</feature>
<dbReference type="KEGG" id="mai:MICA_353"/>
<evidence type="ECO:0000313" key="2">
    <source>
        <dbReference type="EMBL" id="AEP08698.1"/>
    </source>
</evidence>
<feature type="transmembrane region" description="Helical" evidence="1">
    <location>
        <begin position="47"/>
        <end position="67"/>
    </location>
</feature>
<reference evidence="2 3" key="1">
    <citation type="journal article" date="2011" name="BMC Genomics">
        <title>Genomic insights into an obligate epibiotic bacterial predator: Micavibrio aeruginosavorus ARL-13.</title>
        <authorList>
            <person name="Wang Z."/>
            <person name="Kadouri D."/>
            <person name="Wu M."/>
        </authorList>
    </citation>
    <scope>NUCLEOTIDE SEQUENCE [LARGE SCALE GENOMIC DNA]</scope>
    <source>
        <strain evidence="2 3">ARL-13</strain>
    </source>
</reference>
<accession>G2KR46</accession>
<protein>
    <submittedName>
        <fullName evidence="2">Putative membrane protein</fullName>
    </submittedName>
</protein>
<organism evidence="2 3">
    <name type="scientific">Micavibrio aeruginosavorus (strain ARL-13)</name>
    <dbReference type="NCBI Taxonomy" id="856793"/>
    <lineage>
        <taxon>Bacteria</taxon>
        <taxon>Pseudomonadati</taxon>
        <taxon>Bdellovibrionota</taxon>
        <taxon>Bdellovibrionia</taxon>
        <taxon>Bdellovibrionales</taxon>
        <taxon>Pseudobdellovibrionaceae</taxon>
        <taxon>Micavibrio</taxon>
    </lineage>
</organism>
<feature type="transmembrane region" description="Helical" evidence="1">
    <location>
        <begin position="7"/>
        <end position="27"/>
    </location>
</feature>
<keyword evidence="1" id="KW-1133">Transmembrane helix</keyword>
<keyword evidence="1" id="KW-0812">Transmembrane</keyword>
<dbReference type="AlphaFoldDB" id="G2KR46"/>